<dbReference type="Proteomes" id="UP000238220">
    <property type="component" value="Unassembled WGS sequence"/>
</dbReference>
<dbReference type="InterPro" id="IPR004843">
    <property type="entry name" value="Calcineurin-like_PHP"/>
</dbReference>
<keyword evidence="2" id="KW-0378">Hydrolase</keyword>
<dbReference type="PANTHER" id="PTHR10161:SF14">
    <property type="entry name" value="TARTRATE-RESISTANT ACID PHOSPHATASE TYPE 5"/>
    <property type="match status" value="1"/>
</dbReference>
<proteinExistence type="predicted"/>
<dbReference type="RefSeq" id="WP_104231515.1">
    <property type="nucleotide sequence ID" value="NZ_PSNW01000010.1"/>
</dbReference>
<keyword evidence="5" id="KW-1185">Reference proteome</keyword>
<dbReference type="PROSITE" id="PS51257">
    <property type="entry name" value="PROKAR_LIPOPROTEIN"/>
    <property type="match status" value="1"/>
</dbReference>
<dbReference type="Pfam" id="PF00149">
    <property type="entry name" value="Metallophos"/>
    <property type="match status" value="1"/>
</dbReference>
<evidence type="ECO:0000313" key="4">
    <source>
        <dbReference type="EMBL" id="PPE72705.1"/>
    </source>
</evidence>
<dbReference type="EMBL" id="PSNW01000010">
    <property type="protein sequence ID" value="PPE72705.1"/>
    <property type="molecule type" value="Genomic_DNA"/>
</dbReference>
<dbReference type="OrthoDB" id="9809781at2"/>
<dbReference type="SUPFAM" id="SSF56300">
    <property type="entry name" value="Metallo-dependent phosphatases"/>
    <property type="match status" value="1"/>
</dbReference>
<dbReference type="InterPro" id="IPR051558">
    <property type="entry name" value="Metallophosphoesterase_PAP"/>
</dbReference>
<evidence type="ECO:0000259" key="3">
    <source>
        <dbReference type="Pfam" id="PF00149"/>
    </source>
</evidence>
<reference evidence="4 5" key="1">
    <citation type="submission" date="2018-02" db="EMBL/GenBank/DDBJ databases">
        <title>Genome sequencing of Solimonas sp. HR-BB.</title>
        <authorList>
            <person name="Lee Y."/>
            <person name="Jeon C.O."/>
        </authorList>
    </citation>
    <scope>NUCLEOTIDE SEQUENCE [LARGE SCALE GENOMIC DNA]</scope>
    <source>
        <strain evidence="4 5">HR-BB</strain>
    </source>
</reference>
<feature type="domain" description="Calcineurin-like phosphoesterase" evidence="3">
    <location>
        <begin position="35"/>
        <end position="273"/>
    </location>
</feature>
<dbReference type="GO" id="GO:0016787">
    <property type="term" value="F:hydrolase activity"/>
    <property type="evidence" value="ECO:0007669"/>
    <property type="project" value="UniProtKB-KW"/>
</dbReference>
<evidence type="ECO:0000256" key="2">
    <source>
        <dbReference type="ARBA" id="ARBA00022801"/>
    </source>
</evidence>
<dbReference type="InterPro" id="IPR029052">
    <property type="entry name" value="Metallo-depent_PP-like"/>
</dbReference>
<keyword evidence="1" id="KW-0732">Signal</keyword>
<dbReference type="AlphaFoldDB" id="A0A2S5TCL6"/>
<evidence type="ECO:0000256" key="1">
    <source>
        <dbReference type="ARBA" id="ARBA00022729"/>
    </source>
</evidence>
<organism evidence="4 5">
    <name type="scientific">Solimonas fluminis</name>
    <dbReference type="NCBI Taxonomy" id="2086571"/>
    <lineage>
        <taxon>Bacteria</taxon>
        <taxon>Pseudomonadati</taxon>
        <taxon>Pseudomonadota</taxon>
        <taxon>Gammaproteobacteria</taxon>
        <taxon>Nevskiales</taxon>
        <taxon>Nevskiaceae</taxon>
        <taxon>Solimonas</taxon>
    </lineage>
</organism>
<dbReference type="Gene3D" id="3.60.21.10">
    <property type="match status" value="1"/>
</dbReference>
<accession>A0A2S5TCL6</accession>
<name>A0A2S5TCL6_9GAMM</name>
<gene>
    <name evidence="4" type="ORF">C3942_16775</name>
</gene>
<protein>
    <submittedName>
        <fullName evidence="4">Acid phosphatase</fullName>
    </submittedName>
</protein>
<evidence type="ECO:0000313" key="5">
    <source>
        <dbReference type="Proteomes" id="UP000238220"/>
    </source>
</evidence>
<comment type="caution">
    <text evidence="4">The sequence shown here is derived from an EMBL/GenBank/DDBJ whole genome shotgun (WGS) entry which is preliminary data.</text>
</comment>
<dbReference type="PANTHER" id="PTHR10161">
    <property type="entry name" value="TARTRATE-RESISTANT ACID PHOSPHATASE TYPE 5"/>
    <property type="match status" value="1"/>
</dbReference>
<sequence length="360" mass="38697">MFKRLLIATALVLSGCQGGSDEIGSGGGSSGGVVRFIVLGDSGAPPESGDVAKIVEKVCAQRGCDFAVGAGDNIYDQGADSVDDPIFQSAFEEPYKNLDFPFFMALGNHDNSNSPLGGGGTNERGDHEVAYTAKSSKWTMPARYYTQGWPRGSSKPVVELFVLDSSPITHFFNDLNPAWNGANLETYIAEQKTDMQAALAASKATWKFALAHHPYVSNGMHGNAGNYEGGAQPDLCALAGLISPSCRGADYKLFLEQTICDKVDVFFNGHDHELYWLKPVASCGKTHHILSGAASKHRSIQDQARNEAFYQVGDTHGFFWVELRGNRFTGAAYRVGAGGIATDVDDKGEPKPAFEMSFTK</sequence>